<name>A0ABQ9BH43_9ROSI</name>
<evidence type="ECO:0000313" key="2">
    <source>
        <dbReference type="Proteomes" id="UP001141253"/>
    </source>
</evidence>
<sequence>MESILSAFIWKGPSMQTTGAKVAWAKICRPVQEGGLGLKSISHWNRVAVGKLLWGLITNKTSLWASWIHTVRLRGRSFWNVQIPNSCSWSWRQILHARNWCKHHIRWCIGNGESSFLWQDNWLPSGSEIGNIISPRQLAHTGLSWNAKVAEIVRGRAWQFPTGVSSLDTVWQTIDYLPNSNQEDTFLWKGTSSGIYTIQSAWELTRPHHNTCMAHEFIWHVGHIPRQAFIVCG</sequence>
<accession>A0ABQ9BH43</accession>
<protein>
    <submittedName>
        <fullName evidence="1">Uncharacterized protein</fullName>
    </submittedName>
</protein>
<evidence type="ECO:0000313" key="1">
    <source>
        <dbReference type="EMBL" id="KAJ6385146.1"/>
    </source>
</evidence>
<dbReference type="PANTHER" id="PTHR33116:SF80">
    <property type="entry name" value="REVERSE TRANSCRIPTASE ZINC-BINDING DOMAIN-CONTAINING PROTEIN"/>
    <property type="match status" value="1"/>
</dbReference>
<reference evidence="1" key="1">
    <citation type="submission" date="2022-10" db="EMBL/GenBank/DDBJ databases">
        <authorList>
            <person name="Hyden B.L."/>
            <person name="Feng K."/>
            <person name="Yates T."/>
            <person name="Jawdy S."/>
            <person name="Smart L.B."/>
            <person name="Muchero W."/>
        </authorList>
    </citation>
    <scope>NUCLEOTIDE SEQUENCE</scope>
    <source>
        <tissue evidence="1">Shoot tip</tissue>
    </source>
</reference>
<dbReference type="PANTHER" id="PTHR33116">
    <property type="entry name" value="REVERSE TRANSCRIPTASE ZINC-BINDING DOMAIN-CONTAINING PROTEIN-RELATED-RELATED"/>
    <property type="match status" value="1"/>
</dbReference>
<comment type="caution">
    <text evidence="1">The sequence shown here is derived from an EMBL/GenBank/DDBJ whole genome shotgun (WGS) entry which is preliminary data.</text>
</comment>
<organism evidence="1 2">
    <name type="scientific">Salix suchowensis</name>
    <dbReference type="NCBI Taxonomy" id="1278906"/>
    <lineage>
        <taxon>Eukaryota</taxon>
        <taxon>Viridiplantae</taxon>
        <taxon>Streptophyta</taxon>
        <taxon>Embryophyta</taxon>
        <taxon>Tracheophyta</taxon>
        <taxon>Spermatophyta</taxon>
        <taxon>Magnoliopsida</taxon>
        <taxon>eudicotyledons</taxon>
        <taxon>Gunneridae</taxon>
        <taxon>Pentapetalae</taxon>
        <taxon>rosids</taxon>
        <taxon>fabids</taxon>
        <taxon>Malpighiales</taxon>
        <taxon>Salicaceae</taxon>
        <taxon>Saliceae</taxon>
        <taxon>Salix</taxon>
    </lineage>
</organism>
<reference evidence="1" key="2">
    <citation type="journal article" date="2023" name="Int. J. Mol. Sci.">
        <title>De Novo Assembly and Annotation of 11 Diverse Shrub Willow (Salix) Genomes Reveals Novel Gene Organization in Sex-Linked Regions.</title>
        <authorList>
            <person name="Hyden B."/>
            <person name="Feng K."/>
            <person name="Yates T.B."/>
            <person name="Jawdy S."/>
            <person name="Cereghino C."/>
            <person name="Smart L.B."/>
            <person name="Muchero W."/>
        </authorList>
    </citation>
    <scope>NUCLEOTIDE SEQUENCE</scope>
    <source>
        <tissue evidence="1">Shoot tip</tissue>
    </source>
</reference>
<gene>
    <name evidence="1" type="ORF">OIU77_028362</name>
</gene>
<dbReference type="EMBL" id="JAPFFI010000008">
    <property type="protein sequence ID" value="KAJ6385146.1"/>
    <property type="molecule type" value="Genomic_DNA"/>
</dbReference>
<proteinExistence type="predicted"/>
<keyword evidence="2" id="KW-1185">Reference proteome</keyword>
<dbReference type="Proteomes" id="UP001141253">
    <property type="component" value="Chromosome 9"/>
</dbReference>